<proteinExistence type="predicted"/>
<dbReference type="eggNOG" id="ENOG503374J">
    <property type="taxonomic scope" value="Bacteria"/>
</dbReference>
<name>K9XQC3_STAC7</name>
<dbReference type="HOGENOM" id="CLU_2144281_0_0_3"/>
<dbReference type="OrthoDB" id="573326at2"/>
<sequence>MLNSYKVNVTKKSSLGNEIVTFAYLEEATEEDIPSNDSPDWTFDWTSLWNKADFECEAIIKLSFNKEVLGLIRFALYPFCSDNLEPEYLEILHLECISNVKRFIDPVGFWLL</sequence>
<dbReference type="EMBL" id="CP003653">
    <property type="protein sequence ID" value="AFZ34289.1"/>
    <property type="molecule type" value="Genomic_DNA"/>
</dbReference>
<dbReference type="STRING" id="111780.Sta7437_0694"/>
<keyword evidence="2" id="KW-1185">Reference proteome</keyword>
<dbReference type="RefSeq" id="WP_015191962.1">
    <property type="nucleotide sequence ID" value="NC_019748.1"/>
</dbReference>
<dbReference type="KEGG" id="scs:Sta7437_0694"/>
<dbReference type="Proteomes" id="UP000010473">
    <property type="component" value="Chromosome"/>
</dbReference>
<gene>
    <name evidence="1" type="ordered locus">Sta7437_0694</name>
</gene>
<dbReference type="AlphaFoldDB" id="K9XQC3"/>
<protein>
    <submittedName>
        <fullName evidence="1">Uncharacterized protein</fullName>
    </submittedName>
</protein>
<reference evidence="2" key="1">
    <citation type="journal article" date="2013" name="Proc. Natl. Acad. Sci. U.S.A.">
        <title>Improving the coverage of the cyanobacterial phylum using diversity-driven genome sequencing.</title>
        <authorList>
            <person name="Shih P.M."/>
            <person name="Wu D."/>
            <person name="Latifi A."/>
            <person name="Axen S.D."/>
            <person name="Fewer D.P."/>
            <person name="Talla E."/>
            <person name="Calteau A."/>
            <person name="Cai F."/>
            <person name="Tandeau de Marsac N."/>
            <person name="Rippka R."/>
            <person name="Herdman M."/>
            <person name="Sivonen K."/>
            <person name="Coursin T."/>
            <person name="Laurent T."/>
            <person name="Goodwin L."/>
            <person name="Nolan M."/>
            <person name="Davenport K.W."/>
            <person name="Han C.S."/>
            <person name="Rubin E.M."/>
            <person name="Eisen J.A."/>
            <person name="Woyke T."/>
            <person name="Gugger M."/>
            <person name="Kerfeld C.A."/>
        </authorList>
    </citation>
    <scope>NUCLEOTIDE SEQUENCE [LARGE SCALE GENOMIC DNA]</scope>
    <source>
        <strain evidence="2">ATCC 29371 / PCC 7437</strain>
    </source>
</reference>
<evidence type="ECO:0000313" key="2">
    <source>
        <dbReference type="Proteomes" id="UP000010473"/>
    </source>
</evidence>
<evidence type="ECO:0000313" key="1">
    <source>
        <dbReference type="EMBL" id="AFZ34289.1"/>
    </source>
</evidence>
<accession>K9XQC3</accession>
<organism evidence="1 2">
    <name type="scientific">Stanieria cyanosphaera (strain ATCC 29371 / PCC 7437)</name>
    <dbReference type="NCBI Taxonomy" id="111780"/>
    <lineage>
        <taxon>Bacteria</taxon>
        <taxon>Bacillati</taxon>
        <taxon>Cyanobacteriota</taxon>
        <taxon>Cyanophyceae</taxon>
        <taxon>Pleurocapsales</taxon>
        <taxon>Dermocarpellaceae</taxon>
        <taxon>Stanieria</taxon>
    </lineage>
</organism>